<evidence type="ECO:0000313" key="12">
    <source>
        <dbReference type="EMBL" id="KAF2795399.1"/>
    </source>
</evidence>
<protein>
    <submittedName>
        <fullName evidence="12">Nnf1-domain-containing protein</fullName>
    </submittedName>
</protein>
<evidence type="ECO:0000256" key="4">
    <source>
        <dbReference type="ARBA" id="ARBA00022618"/>
    </source>
</evidence>
<dbReference type="GO" id="GO:0005634">
    <property type="term" value="C:nucleus"/>
    <property type="evidence" value="ECO:0007669"/>
    <property type="project" value="UniProtKB-SubCell"/>
</dbReference>
<keyword evidence="6" id="KW-0995">Kinetochore</keyword>
<dbReference type="Pfam" id="PF03980">
    <property type="entry name" value="Nnf1"/>
    <property type="match status" value="1"/>
</dbReference>
<evidence type="ECO:0000256" key="10">
    <source>
        <dbReference type="SAM" id="Coils"/>
    </source>
</evidence>
<keyword evidence="4" id="KW-0132">Cell division</keyword>
<dbReference type="GO" id="GO:0051301">
    <property type="term" value="P:cell division"/>
    <property type="evidence" value="ECO:0007669"/>
    <property type="project" value="UniProtKB-KW"/>
</dbReference>
<reference evidence="12" key="1">
    <citation type="journal article" date="2020" name="Stud. Mycol.">
        <title>101 Dothideomycetes genomes: a test case for predicting lifestyles and emergence of pathogens.</title>
        <authorList>
            <person name="Haridas S."/>
            <person name="Albert R."/>
            <person name="Binder M."/>
            <person name="Bloem J."/>
            <person name="Labutti K."/>
            <person name="Salamov A."/>
            <person name="Andreopoulos B."/>
            <person name="Baker S."/>
            <person name="Barry K."/>
            <person name="Bills G."/>
            <person name="Bluhm B."/>
            <person name="Cannon C."/>
            <person name="Castanera R."/>
            <person name="Culley D."/>
            <person name="Daum C."/>
            <person name="Ezra D."/>
            <person name="Gonzalez J."/>
            <person name="Henrissat B."/>
            <person name="Kuo A."/>
            <person name="Liang C."/>
            <person name="Lipzen A."/>
            <person name="Lutzoni F."/>
            <person name="Magnuson J."/>
            <person name="Mondo S."/>
            <person name="Nolan M."/>
            <person name="Ohm R."/>
            <person name="Pangilinan J."/>
            <person name="Park H.-J."/>
            <person name="Ramirez L."/>
            <person name="Alfaro M."/>
            <person name="Sun H."/>
            <person name="Tritt A."/>
            <person name="Yoshinaga Y."/>
            <person name="Zwiers L.-H."/>
            <person name="Turgeon B."/>
            <person name="Goodwin S."/>
            <person name="Spatafora J."/>
            <person name="Crous P."/>
            <person name="Grigoriev I."/>
        </authorList>
    </citation>
    <scope>NUCLEOTIDE SEQUENCE</scope>
    <source>
        <strain evidence="12">CBS 109.77</strain>
    </source>
</reference>
<evidence type="ECO:0000256" key="8">
    <source>
        <dbReference type="ARBA" id="ARBA00023306"/>
    </source>
</evidence>
<keyword evidence="10" id="KW-0175">Coiled coil</keyword>
<dbReference type="InterPro" id="IPR007128">
    <property type="entry name" value="PMF1/Nnf1"/>
</dbReference>
<keyword evidence="9" id="KW-0137">Centromere</keyword>
<evidence type="ECO:0000256" key="5">
    <source>
        <dbReference type="ARBA" id="ARBA00022776"/>
    </source>
</evidence>
<feature type="region of interest" description="Disordered" evidence="11">
    <location>
        <begin position="1"/>
        <end position="26"/>
    </location>
</feature>
<dbReference type="Proteomes" id="UP000799757">
    <property type="component" value="Unassembled WGS sequence"/>
</dbReference>
<dbReference type="AlphaFoldDB" id="A0A6A6XFW8"/>
<gene>
    <name evidence="12" type="ORF">K505DRAFT_239982</name>
</gene>
<dbReference type="PANTHER" id="PTHR15459">
    <property type="entry name" value="POLYAMINE-MODULATED FACTOR 1"/>
    <property type="match status" value="1"/>
</dbReference>
<evidence type="ECO:0000256" key="3">
    <source>
        <dbReference type="ARBA" id="ARBA00022454"/>
    </source>
</evidence>
<feature type="compositionally biased region" description="Low complexity" evidence="11">
    <location>
        <begin position="1"/>
        <end position="12"/>
    </location>
</feature>
<evidence type="ECO:0000256" key="11">
    <source>
        <dbReference type="SAM" id="MobiDB-lite"/>
    </source>
</evidence>
<evidence type="ECO:0000313" key="13">
    <source>
        <dbReference type="Proteomes" id="UP000799757"/>
    </source>
</evidence>
<sequence>MPSATRPDSRSPSPAPAPPIAEAPGPRAQGFINIFNATVEKTLEKCSAKNFASCFPTAAQYSPEILDNLRQQIVEQLDHTWKAQFEGIMASRDVVKSVNSLEQCIEDAKLRKKRAEANANGGPVETPIPPHTLSPSAIHLAHLLPFLEGQTAETNVRITATQEANVELLSTITAQRAEIEALVQGLENVIQDLEVSAQMMAQDEVQGLSKEIKNYEMEMKRG</sequence>
<keyword evidence="7" id="KW-0539">Nucleus</keyword>
<comment type="subcellular location">
    <subcellularLocation>
        <location evidence="2">Chromosome</location>
        <location evidence="2">Centromere</location>
        <location evidence="2">Kinetochore</location>
    </subcellularLocation>
    <subcellularLocation>
        <location evidence="1">Nucleus</location>
    </subcellularLocation>
</comment>
<evidence type="ECO:0000256" key="6">
    <source>
        <dbReference type="ARBA" id="ARBA00022838"/>
    </source>
</evidence>
<keyword evidence="3" id="KW-0158">Chromosome</keyword>
<feature type="coiled-coil region" evidence="10">
    <location>
        <begin position="176"/>
        <end position="218"/>
    </location>
</feature>
<dbReference type="EMBL" id="MU001860">
    <property type="protein sequence ID" value="KAF2795399.1"/>
    <property type="molecule type" value="Genomic_DNA"/>
</dbReference>
<accession>A0A6A6XFW8</accession>
<proteinExistence type="predicted"/>
<evidence type="ECO:0000256" key="7">
    <source>
        <dbReference type="ARBA" id="ARBA00023242"/>
    </source>
</evidence>
<keyword evidence="13" id="KW-1185">Reference proteome</keyword>
<evidence type="ECO:0000256" key="1">
    <source>
        <dbReference type="ARBA" id="ARBA00004123"/>
    </source>
</evidence>
<dbReference type="PANTHER" id="PTHR15459:SF3">
    <property type="entry name" value="POLYAMINE-MODULATED FACTOR 1"/>
    <property type="match status" value="1"/>
</dbReference>
<dbReference type="GO" id="GO:0007059">
    <property type="term" value="P:chromosome segregation"/>
    <property type="evidence" value="ECO:0007669"/>
    <property type="project" value="TreeGrafter"/>
</dbReference>
<keyword evidence="8" id="KW-0131">Cell cycle</keyword>
<organism evidence="12 13">
    <name type="scientific">Melanomma pulvis-pyrius CBS 109.77</name>
    <dbReference type="NCBI Taxonomy" id="1314802"/>
    <lineage>
        <taxon>Eukaryota</taxon>
        <taxon>Fungi</taxon>
        <taxon>Dikarya</taxon>
        <taxon>Ascomycota</taxon>
        <taxon>Pezizomycotina</taxon>
        <taxon>Dothideomycetes</taxon>
        <taxon>Pleosporomycetidae</taxon>
        <taxon>Pleosporales</taxon>
        <taxon>Melanommataceae</taxon>
        <taxon>Melanomma</taxon>
    </lineage>
</organism>
<evidence type="ECO:0000256" key="2">
    <source>
        <dbReference type="ARBA" id="ARBA00004629"/>
    </source>
</evidence>
<dbReference type="GO" id="GO:0000444">
    <property type="term" value="C:MIS12/MIND type complex"/>
    <property type="evidence" value="ECO:0007669"/>
    <property type="project" value="InterPro"/>
</dbReference>
<keyword evidence="5" id="KW-0498">Mitosis</keyword>
<dbReference type="OrthoDB" id="18453at2759"/>
<evidence type="ECO:0000256" key="9">
    <source>
        <dbReference type="ARBA" id="ARBA00023328"/>
    </source>
</evidence>
<name>A0A6A6XFW8_9PLEO</name>